<evidence type="ECO:0000313" key="10">
    <source>
        <dbReference type="EMBL" id="GMH56354.1"/>
    </source>
</evidence>
<dbReference type="PRINTS" id="PR00786">
    <property type="entry name" value="NEPRILYSIN"/>
</dbReference>
<comment type="similarity">
    <text evidence="2">Belongs to the peptidase M13 family.</text>
</comment>
<keyword evidence="3" id="KW-0645">Protease</keyword>
<reference evidence="11" key="1">
    <citation type="journal article" date="2023" name="Commun. Biol.">
        <title>Genome analysis of Parmales, the sister group of diatoms, reveals the evolutionary specialization of diatoms from phago-mixotrophs to photoautotrophs.</title>
        <authorList>
            <person name="Ban H."/>
            <person name="Sato S."/>
            <person name="Yoshikawa S."/>
            <person name="Yamada K."/>
            <person name="Nakamura Y."/>
            <person name="Ichinomiya M."/>
            <person name="Sato N."/>
            <person name="Blanc-Mathieu R."/>
            <person name="Endo H."/>
            <person name="Kuwata A."/>
            <person name="Ogata H."/>
        </authorList>
    </citation>
    <scope>NUCLEOTIDE SEQUENCE [LARGE SCALE GENOMIC DNA]</scope>
    <source>
        <strain evidence="11">NIES 3700</strain>
    </source>
</reference>
<evidence type="ECO:0000259" key="8">
    <source>
        <dbReference type="Pfam" id="PF01431"/>
    </source>
</evidence>
<comment type="caution">
    <text evidence="10">The sequence shown here is derived from an EMBL/GenBank/DDBJ whole genome shotgun (WGS) entry which is preliminary data.</text>
</comment>
<accession>A0A9W6ZKN9</accession>
<dbReference type="InterPro" id="IPR024079">
    <property type="entry name" value="MetalloPept_cat_dom_sf"/>
</dbReference>
<dbReference type="GO" id="GO:0016485">
    <property type="term" value="P:protein processing"/>
    <property type="evidence" value="ECO:0007669"/>
    <property type="project" value="TreeGrafter"/>
</dbReference>
<organism evidence="10 11">
    <name type="scientific">Triparma laevis f. longispina</name>
    <dbReference type="NCBI Taxonomy" id="1714387"/>
    <lineage>
        <taxon>Eukaryota</taxon>
        <taxon>Sar</taxon>
        <taxon>Stramenopiles</taxon>
        <taxon>Ochrophyta</taxon>
        <taxon>Bolidophyceae</taxon>
        <taxon>Parmales</taxon>
        <taxon>Triparmaceae</taxon>
        <taxon>Triparma</taxon>
    </lineage>
</organism>
<dbReference type="Pfam" id="PF05649">
    <property type="entry name" value="Peptidase_M13_N"/>
    <property type="match status" value="1"/>
</dbReference>
<feature type="domain" description="Peptidase M13 C-terminal" evidence="8">
    <location>
        <begin position="466"/>
        <end position="669"/>
    </location>
</feature>
<dbReference type="PROSITE" id="PS51885">
    <property type="entry name" value="NEPRILYSIN"/>
    <property type="match status" value="1"/>
</dbReference>
<keyword evidence="7" id="KW-0482">Metalloprotease</keyword>
<dbReference type="InterPro" id="IPR042089">
    <property type="entry name" value="Peptidase_M13_dom_2"/>
</dbReference>
<sequence>MSSIDLNDPGAFAKAFKTPFSENCDDACCANIDFYKFANGNWMKNNPIPEIYPAWGSFLMLRDVNEERCKNIITSEWEGNSHTTKMHALTKGYYDAFMRESVIESKGASVLDSIMVEVDGLTDEGVTDFVAKLHKQHGVSVLFSYGDTIDKKNSNMTIAGIYQAGISLPDRDYYFDEDKKEKCDLYKVHVKKMLELLKVENAEENSGVIFDFEKSMAEKFMTKTELRDPEKTYNIVTIEQLTEYCPGISWNDYLRKIHSVSSSTDISSTVGLINLATVSALQNLGVLLSSTPLSTLKTYFKWKILHAHASQLSSAFVDENFDFYSKSLAGTKVLKPRWKRAMSGVEGYLGEALGQLYVERHFSGDSKPMALSIVESVRDALKERLNEVEWMSDKTRAAAMEKMAGFRVQIGFPDEWIDYSFWEGKISDDHFTNVLTGLEFDHSREIARINKPTDKNRWYMTPQMVNAYYHPSMNLICFPAAILQPPFFDAEADLAVNYGGMGAVVGHEMTHGFDDKGSKYDAKGNMENWWTEEDRKAFENRVEVMENQAEKFEVLGQKLKGKLTAGENLADLGGLKLSLRALKKRMGEENMKSEESKIDGFTPMQRFFLSWATVWRQNITDERAKQLVTIDPHGPNDFRANGPLSNMPEFHEAFDVKPEDPMYKPVEERVDVW</sequence>
<evidence type="ECO:0000256" key="1">
    <source>
        <dbReference type="ARBA" id="ARBA00001947"/>
    </source>
</evidence>
<evidence type="ECO:0000256" key="2">
    <source>
        <dbReference type="ARBA" id="ARBA00007357"/>
    </source>
</evidence>
<dbReference type="GO" id="GO:0004222">
    <property type="term" value="F:metalloendopeptidase activity"/>
    <property type="evidence" value="ECO:0007669"/>
    <property type="project" value="InterPro"/>
</dbReference>
<dbReference type="GO" id="GO:0005886">
    <property type="term" value="C:plasma membrane"/>
    <property type="evidence" value="ECO:0007669"/>
    <property type="project" value="TreeGrafter"/>
</dbReference>
<dbReference type="Pfam" id="PF01431">
    <property type="entry name" value="Peptidase_M13"/>
    <property type="match status" value="1"/>
</dbReference>
<dbReference type="Gene3D" id="1.10.1380.10">
    <property type="entry name" value="Neutral endopeptidase , domain2"/>
    <property type="match status" value="1"/>
</dbReference>
<evidence type="ECO:0000256" key="5">
    <source>
        <dbReference type="ARBA" id="ARBA00022801"/>
    </source>
</evidence>
<evidence type="ECO:0000256" key="3">
    <source>
        <dbReference type="ARBA" id="ARBA00022670"/>
    </source>
</evidence>
<dbReference type="InterPro" id="IPR008753">
    <property type="entry name" value="Peptidase_M13_N"/>
</dbReference>
<dbReference type="GO" id="GO:0046872">
    <property type="term" value="F:metal ion binding"/>
    <property type="evidence" value="ECO:0007669"/>
    <property type="project" value="UniProtKB-KW"/>
</dbReference>
<dbReference type="Gene3D" id="3.40.390.10">
    <property type="entry name" value="Collagenase (Catalytic Domain)"/>
    <property type="match status" value="1"/>
</dbReference>
<protein>
    <submittedName>
        <fullName evidence="10">Uncharacterized protein</fullName>
    </submittedName>
</protein>
<dbReference type="InterPro" id="IPR018497">
    <property type="entry name" value="Peptidase_M13_C"/>
</dbReference>
<dbReference type="PANTHER" id="PTHR11733">
    <property type="entry name" value="ZINC METALLOPROTEASE FAMILY M13 NEPRILYSIN-RELATED"/>
    <property type="match status" value="1"/>
</dbReference>
<dbReference type="AlphaFoldDB" id="A0A9W6ZKN9"/>
<dbReference type="PANTHER" id="PTHR11733:SF167">
    <property type="entry name" value="FI17812P1-RELATED"/>
    <property type="match status" value="1"/>
</dbReference>
<keyword evidence="4" id="KW-0479">Metal-binding</keyword>
<evidence type="ECO:0000256" key="4">
    <source>
        <dbReference type="ARBA" id="ARBA00022723"/>
    </source>
</evidence>
<proteinExistence type="inferred from homology"/>
<evidence type="ECO:0000256" key="7">
    <source>
        <dbReference type="ARBA" id="ARBA00023049"/>
    </source>
</evidence>
<evidence type="ECO:0000313" key="11">
    <source>
        <dbReference type="Proteomes" id="UP001165122"/>
    </source>
</evidence>
<dbReference type="Proteomes" id="UP001165122">
    <property type="component" value="Unassembled WGS sequence"/>
</dbReference>
<evidence type="ECO:0000259" key="9">
    <source>
        <dbReference type="Pfam" id="PF05649"/>
    </source>
</evidence>
<dbReference type="OrthoDB" id="6475849at2759"/>
<keyword evidence="11" id="KW-1185">Reference proteome</keyword>
<dbReference type="CDD" id="cd08662">
    <property type="entry name" value="M13"/>
    <property type="match status" value="1"/>
</dbReference>
<dbReference type="SUPFAM" id="SSF55486">
    <property type="entry name" value="Metalloproteases ('zincins'), catalytic domain"/>
    <property type="match status" value="1"/>
</dbReference>
<dbReference type="InterPro" id="IPR000718">
    <property type="entry name" value="Peptidase_M13"/>
</dbReference>
<dbReference type="EMBL" id="BRXW01000452">
    <property type="protein sequence ID" value="GMH56354.1"/>
    <property type="molecule type" value="Genomic_DNA"/>
</dbReference>
<name>A0A9W6ZKN9_9STRA</name>
<feature type="domain" description="Peptidase M13 N-terminal" evidence="9">
    <location>
        <begin position="33"/>
        <end position="413"/>
    </location>
</feature>
<keyword evidence="6" id="KW-0862">Zinc</keyword>
<keyword evidence="5" id="KW-0378">Hydrolase</keyword>
<evidence type="ECO:0000256" key="6">
    <source>
        <dbReference type="ARBA" id="ARBA00022833"/>
    </source>
</evidence>
<comment type="cofactor">
    <cofactor evidence="1">
        <name>Zn(2+)</name>
        <dbReference type="ChEBI" id="CHEBI:29105"/>
    </cofactor>
</comment>
<gene>
    <name evidence="10" type="ORF">TrLO_g10329</name>
</gene>